<evidence type="ECO:0000313" key="6">
    <source>
        <dbReference type="EMBL" id="KAL3881265.1"/>
    </source>
</evidence>
<accession>A0ABD3X6A7</accession>
<sequence length="84" mass="9524">MAACVYELVKNTKAKSSVWNRFSLKREFSTNRTDKTVAVCNLCKTEIKHAGGTTNLSTHLRNHQPSILSISTVQYNTIQYKSFI</sequence>
<name>A0ABD3X6A7_SINWO</name>
<evidence type="ECO:0000256" key="2">
    <source>
        <dbReference type="ARBA" id="ARBA00022771"/>
    </source>
</evidence>
<evidence type="ECO:0000313" key="7">
    <source>
        <dbReference type="Proteomes" id="UP001634394"/>
    </source>
</evidence>
<keyword evidence="7" id="KW-1185">Reference proteome</keyword>
<keyword evidence="3" id="KW-0862">Zinc</keyword>
<dbReference type="AlphaFoldDB" id="A0ABD3X6A7"/>
<dbReference type="Proteomes" id="UP001634394">
    <property type="component" value="Unassembled WGS sequence"/>
</dbReference>
<evidence type="ECO:0000256" key="4">
    <source>
        <dbReference type="PROSITE-ProRule" id="PRU00027"/>
    </source>
</evidence>
<keyword evidence="2 4" id="KW-0863">Zinc-finger</keyword>
<proteinExistence type="predicted"/>
<evidence type="ECO:0000256" key="1">
    <source>
        <dbReference type="ARBA" id="ARBA00022723"/>
    </source>
</evidence>
<organism evidence="6 7">
    <name type="scientific">Sinanodonta woodiana</name>
    <name type="common">Chinese pond mussel</name>
    <name type="synonym">Anodonta woodiana</name>
    <dbReference type="NCBI Taxonomy" id="1069815"/>
    <lineage>
        <taxon>Eukaryota</taxon>
        <taxon>Metazoa</taxon>
        <taxon>Spiralia</taxon>
        <taxon>Lophotrochozoa</taxon>
        <taxon>Mollusca</taxon>
        <taxon>Bivalvia</taxon>
        <taxon>Autobranchia</taxon>
        <taxon>Heteroconchia</taxon>
        <taxon>Palaeoheterodonta</taxon>
        <taxon>Unionida</taxon>
        <taxon>Unionoidea</taxon>
        <taxon>Unionidae</taxon>
        <taxon>Unioninae</taxon>
        <taxon>Sinanodonta</taxon>
    </lineage>
</organism>
<dbReference type="InterPro" id="IPR036236">
    <property type="entry name" value="Znf_C2H2_sf"/>
</dbReference>
<evidence type="ECO:0000256" key="3">
    <source>
        <dbReference type="ARBA" id="ARBA00022833"/>
    </source>
</evidence>
<protein>
    <recommendedName>
        <fullName evidence="5">BED-type domain-containing protein</fullName>
    </recommendedName>
</protein>
<reference evidence="6 7" key="1">
    <citation type="submission" date="2024-11" db="EMBL/GenBank/DDBJ databases">
        <title>Chromosome-level genome assembly of the freshwater bivalve Anodonta woodiana.</title>
        <authorList>
            <person name="Chen X."/>
        </authorList>
    </citation>
    <scope>NUCLEOTIDE SEQUENCE [LARGE SCALE GENOMIC DNA]</scope>
    <source>
        <strain evidence="6">MN2024</strain>
        <tissue evidence="6">Gills</tissue>
    </source>
</reference>
<dbReference type="SUPFAM" id="SSF57667">
    <property type="entry name" value="beta-beta-alpha zinc fingers"/>
    <property type="match status" value="1"/>
</dbReference>
<comment type="caution">
    <text evidence="6">The sequence shown here is derived from an EMBL/GenBank/DDBJ whole genome shotgun (WGS) entry which is preliminary data.</text>
</comment>
<dbReference type="SMART" id="SM00614">
    <property type="entry name" value="ZnF_BED"/>
    <property type="match status" value="1"/>
</dbReference>
<dbReference type="InterPro" id="IPR003656">
    <property type="entry name" value="Znf_BED"/>
</dbReference>
<dbReference type="Pfam" id="PF02892">
    <property type="entry name" value="zf-BED"/>
    <property type="match status" value="1"/>
</dbReference>
<dbReference type="GO" id="GO:0008270">
    <property type="term" value="F:zinc ion binding"/>
    <property type="evidence" value="ECO:0007669"/>
    <property type="project" value="UniProtKB-KW"/>
</dbReference>
<feature type="domain" description="BED-type" evidence="5">
    <location>
        <begin position="13"/>
        <end position="70"/>
    </location>
</feature>
<keyword evidence="1" id="KW-0479">Metal-binding</keyword>
<dbReference type="PROSITE" id="PS50808">
    <property type="entry name" value="ZF_BED"/>
    <property type="match status" value="1"/>
</dbReference>
<evidence type="ECO:0000259" key="5">
    <source>
        <dbReference type="PROSITE" id="PS50808"/>
    </source>
</evidence>
<dbReference type="EMBL" id="JBJQND010000003">
    <property type="protein sequence ID" value="KAL3881265.1"/>
    <property type="molecule type" value="Genomic_DNA"/>
</dbReference>
<gene>
    <name evidence="6" type="ORF">ACJMK2_027721</name>
</gene>